<dbReference type="Pfam" id="PF13517">
    <property type="entry name" value="FG-GAP_3"/>
    <property type="match status" value="1"/>
</dbReference>
<proteinExistence type="predicted"/>
<accession>A0A3B0W808</accession>
<organism evidence="3">
    <name type="scientific">hydrothermal vent metagenome</name>
    <dbReference type="NCBI Taxonomy" id="652676"/>
    <lineage>
        <taxon>unclassified sequences</taxon>
        <taxon>metagenomes</taxon>
        <taxon>ecological metagenomes</taxon>
    </lineage>
</organism>
<dbReference type="AlphaFoldDB" id="A0A3B0W808"/>
<name>A0A3B0W808_9ZZZZ</name>
<gene>
    <name evidence="3" type="ORF">MNBD_GAMMA01-1847</name>
</gene>
<reference evidence="3" key="1">
    <citation type="submission" date="2018-06" db="EMBL/GenBank/DDBJ databases">
        <authorList>
            <person name="Zhirakovskaya E."/>
        </authorList>
    </citation>
    <scope>NUCLEOTIDE SEQUENCE</scope>
</reference>
<dbReference type="InterPro" id="IPR013517">
    <property type="entry name" value="FG-GAP"/>
</dbReference>
<dbReference type="InterPro" id="IPR028994">
    <property type="entry name" value="Integrin_alpha_N"/>
</dbReference>
<protein>
    <submittedName>
        <fullName evidence="3">Uncharacterized protein</fullName>
    </submittedName>
</protein>
<feature type="region of interest" description="Disordered" evidence="2">
    <location>
        <begin position="1"/>
        <end position="26"/>
    </location>
</feature>
<evidence type="ECO:0000256" key="1">
    <source>
        <dbReference type="ARBA" id="ARBA00022729"/>
    </source>
</evidence>
<dbReference type="PANTHER" id="PTHR44103:SF1">
    <property type="entry name" value="PROPROTEIN CONVERTASE P"/>
    <property type="match status" value="1"/>
</dbReference>
<feature type="non-terminal residue" evidence="3">
    <location>
        <position position="1"/>
    </location>
</feature>
<keyword evidence="1" id="KW-0732">Signal</keyword>
<dbReference type="PANTHER" id="PTHR44103">
    <property type="entry name" value="PROPROTEIN CONVERTASE P"/>
    <property type="match status" value="1"/>
</dbReference>
<dbReference type="EMBL" id="UOEW01000281">
    <property type="protein sequence ID" value="VAW40686.1"/>
    <property type="molecule type" value="Genomic_DNA"/>
</dbReference>
<evidence type="ECO:0000256" key="2">
    <source>
        <dbReference type="SAM" id="MobiDB-lite"/>
    </source>
</evidence>
<dbReference type="SUPFAM" id="SSF69318">
    <property type="entry name" value="Integrin alpha N-terminal domain"/>
    <property type="match status" value="1"/>
</dbReference>
<evidence type="ECO:0000313" key="3">
    <source>
        <dbReference type="EMBL" id="VAW40686.1"/>
    </source>
</evidence>
<sequence length="541" mass="56987">AGGGTWSEFGDVQSFPDGQPQVTRGSGALTLIDGSTFPTSDSRNAYCIKITDPANFRATTDNNIDNTASTDFDTRLFLFDKKGKPLLFNDDTHPSTAPFASTLTGVATDGSGYVLTQPGEYILVIAGFPDDPLDNIANNLFNQGAGLVHAPIPNSNNFSVWENNNPATGGYFVALQGVSYCQDKLDIVGTGFSLDNDTQLCSGDGNGGFGNCNNDSIISEKSSITTGYLDDDVHLDVIFDTFINDVPSICLGDGKGGYKSCSVLILGTDRTNHSTLGDINNDGMTDAVFVSTFNANHYACLGNGAGNFTVCNTFPNTDEQFSGDVDLAFMNGDQFLDVVISHSSNIEICAGNGTGGFGTCSVTTVNSGKIAIADFNGDNILDIVTASDGNSNNICLNDGTGTLTCSSINAETNRTRDLAVGDLENDGDMDIIFTNLSGVNSGINKVCQNIGAAIFSCSNVSGIADNYFDVELNLINDDNILDVIFTGRPENSSELFTRVCIGNGDGTFSNCINDTNLKFGEIELGEFGQSSSDVIFASGFE</sequence>